<evidence type="ECO:0000313" key="1">
    <source>
        <dbReference type="EMBL" id="CAG8648930.1"/>
    </source>
</evidence>
<organism evidence="1 2">
    <name type="scientific">Dentiscutata heterogama</name>
    <dbReference type="NCBI Taxonomy" id="1316150"/>
    <lineage>
        <taxon>Eukaryota</taxon>
        <taxon>Fungi</taxon>
        <taxon>Fungi incertae sedis</taxon>
        <taxon>Mucoromycota</taxon>
        <taxon>Glomeromycotina</taxon>
        <taxon>Glomeromycetes</taxon>
        <taxon>Diversisporales</taxon>
        <taxon>Gigasporaceae</taxon>
        <taxon>Dentiscutata</taxon>
    </lineage>
</organism>
<evidence type="ECO:0000313" key="2">
    <source>
        <dbReference type="Proteomes" id="UP000789702"/>
    </source>
</evidence>
<feature type="non-terminal residue" evidence="1">
    <location>
        <position position="56"/>
    </location>
</feature>
<sequence>MPNINIALLASDVELCRKNLFVEKWMENLTQIFRRLMAEYLMEFTVDEINIALKEA</sequence>
<name>A0ACA9NDF5_9GLOM</name>
<proteinExistence type="predicted"/>
<comment type="caution">
    <text evidence="1">The sequence shown here is derived from an EMBL/GenBank/DDBJ whole genome shotgun (WGS) entry which is preliminary data.</text>
</comment>
<dbReference type="Proteomes" id="UP000789702">
    <property type="component" value="Unassembled WGS sequence"/>
</dbReference>
<accession>A0ACA9NDF5</accession>
<gene>
    <name evidence="1" type="ORF">DHETER_LOCUS9194</name>
</gene>
<dbReference type="EMBL" id="CAJVPU010015792">
    <property type="protein sequence ID" value="CAG8648930.1"/>
    <property type="molecule type" value="Genomic_DNA"/>
</dbReference>
<reference evidence="1" key="1">
    <citation type="submission" date="2021-06" db="EMBL/GenBank/DDBJ databases">
        <authorList>
            <person name="Kallberg Y."/>
            <person name="Tangrot J."/>
            <person name="Rosling A."/>
        </authorList>
    </citation>
    <scope>NUCLEOTIDE SEQUENCE</scope>
    <source>
        <strain evidence="1">IL203A</strain>
    </source>
</reference>
<protein>
    <submittedName>
        <fullName evidence="1">10598_t:CDS:1</fullName>
    </submittedName>
</protein>
<keyword evidence="2" id="KW-1185">Reference proteome</keyword>